<dbReference type="AlphaFoldDB" id="A0A9P6KFZ4"/>
<evidence type="ECO:0000256" key="4">
    <source>
        <dbReference type="ARBA" id="ARBA00023242"/>
    </source>
</evidence>
<keyword evidence="8" id="KW-1185">Reference proteome</keyword>
<organism evidence="7 8">
    <name type="scientific">Lunasporangiospora selenospora</name>
    <dbReference type="NCBI Taxonomy" id="979761"/>
    <lineage>
        <taxon>Eukaryota</taxon>
        <taxon>Fungi</taxon>
        <taxon>Fungi incertae sedis</taxon>
        <taxon>Mucoromycota</taxon>
        <taxon>Mortierellomycotina</taxon>
        <taxon>Mortierellomycetes</taxon>
        <taxon>Mortierellales</taxon>
        <taxon>Mortierellaceae</taxon>
        <taxon>Lunasporangiospora</taxon>
    </lineage>
</organism>
<proteinExistence type="predicted"/>
<evidence type="ECO:0000256" key="6">
    <source>
        <dbReference type="ARBA" id="ARBA00030030"/>
    </source>
</evidence>
<protein>
    <recommendedName>
        <fullName evidence="5">U6 snRNA phosphodiesterase 1</fullName>
    </recommendedName>
    <alternativeName>
        <fullName evidence="6">3'-5' RNA exonuclease USB1</fullName>
    </alternativeName>
</protein>
<dbReference type="GO" id="GO:0016829">
    <property type="term" value="F:lyase activity"/>
    <property type="evidence" value="ECO:0007669"/>
    <property type="project" value="UniProtKB-KW"/>
</dbReference>
<evidence type="ECO:0000256" key="5">
    <source>
        <dbReference type="ARBA" id="ARBA00029543"/>
    </source>
</evidence>
<evidence type="ECO:0000313" key="8">
    <source>
        <dbReference type="Proteomes" id="UP000780801"/>
    </source>
</evidence>
<sequence>MPLVDYGSSSDEDNEDVSKVHAKPIKLSSELFDIVTALTKRAQETVPETTSMLHSLKSSKGEVKVAEHADDAVELHVSLSRPLYLQELHLGRFTSDVKEAFKNKRRFNMSFSGIQRFANEENTRSFLSLRVGSGHAEVENLLTEMDSIAERYSQPKFYDHPQFHASFAWALGGDTLDESLVNILDDLDSTLLQDLRRCSVMVRRVSWKTGPTLGSVEFSQ</sequence>
<accession>A0A9P6KFZ4</accession>
<dbReference type="GO" id="GO:0034477">
    <property type="term" value="P:U6 snRNA 3'-end processing"/>
    <property type="evidence" value="ECO:0007669"/>
    <property type="project" value="InterPro"/>
</dbReference>
<evidence type="ECO:0000313" key="7">
    <source>
        <dbReference type="EMBL" id="KAF9583255.1"/>
    </source>
</evidence>
<dbReference type="Gene3D" id="3.90.1140.10">
    <property type="entry name" value="Cyclic phosphodiesterase"/>
    <property type="match status" value="1"/>
</dbReference>
<comment type="caution">
    <text evidence="7">The sequence shown here is derived from an EMBL/GenBank/DDBJ whole genome shotgun (WGS) entry which is preliminary data.</text>
</comment>
<reference evidence="7" key="1">
    <citation type="journal article" date="2020" name="Fungal Divers.">
        <title>Resolving the Mortierellaceae phylogeny through synthesis of multi-gene phylogenetics and phylogenomics.</title>
        <authorList>
            <person name="Vandepol N."/>
            <person name="Liber J."/>
            <person name="Desiro A."/>
            <person name="Na H."/>
            <person name="Kennedy M."/>
            <person name="Barry K."/>
            <person name="Grigoriev I.V."/>
            <person name="Miller A.N."/>
            <person name="O'Donnell K."/>
            <person name="Stajich J.E."/>
            <person name="Bonito G."/>
        </authorList>
    </citation>
    <scope>NUCLEOTIDE SEQUENCE</scope>
    <source>
        <strain evidence="7">KOD1015</strain>
    </source>
</reference>
<dbReference type="PANTHER" id="PTHR13522:SF3">
    <property type="entry name" value="U6 SNRNA PHOSPHODIESTERASE 1"/>
    <property type="match status" value="1"/>
</dbReference>
<dbReference type="GO" id="GO:0000175">
    <property type="term" value="F:3'-5'-RNA exonuclease activity"/>
    <property type="evidence" value="ECO:0007669"/>
    <property type="project" value="TreeGrafter"/>
</dbReference>
<dbReference type="InterPro" id="IPR027521">
    <property type="entry name" value="Usb1"/>
</dbReference>
<keyword evidence="3" id="KW-0456">Lyase</keyword>
<evidence type="ECO:0000256" key="3">
    <source>
        <dbReference type="ARBA" id="ARBA00023239"/>
    </source>
</evidence>
<dbReference type="EMBL" id="JAABOA010000759">
    <property type="protein sequence ID" value="KAF9583255.1"/>
    <property type="molecule type" value="Genomic_DNA"/>
</dbReference>
<dbReference type="OrthoDB" id="49151at2759"/>
<dbReference type="PANTHER" id="PTHR13522">
    <property type="entry name" value="U6 SNRNA PHOSPHODIESTERASE 1"/>
    <property type="match status" value="1"/>
</dbReference>
<dbReference type="Pfam" id="PF09749">
    <property type="entry name" value="HVSL"/>
    <property type="match status" value="1"/>
</dbReference>
<dbReference type="GO" id="GO:0005634">
    <property type="term" value="C:nucleus"/>
    <property type="evidence" value="ECO:0007669"/>
    <property type="project" value="TreeGrafter"/>
</dbReference>
<evidence type="ECO:0000256" key="2">
    <source>
        <dbReference type="ARBA" id="ARBA00022801"/>
    </source>
</evidence>
<dbReference type="Proteomes" id="UP000780801">
    <property type="component" value="Unassembled WGS sequence"/>
</dbReference>
<keyword evidence="1" id="KW-0540">Nuclease</keyword>
<evidence type="ECO:0000256" key="1">
    <source>
        <dbReference type="ARBA" id="ARBA00022722"/>
    </source>
</evidence>
<keyword evidence="7" id="KW-0269">Exonuclease</keyword>
<name>A0A9P6KFZ4_9FUNG</name>
<gene>
    <name evidence="7" type="primary">USB1</name>
    <name evidence="7" type="ORF">BGW38_009902</name>
</gene>
<keyword evidence="2" id="KW-0378">Hydrolase</keyword>
<keyword evidence="4" id="KW-0539">Nucleus</keyword>